<organism evidence="1 2">
    <name type="scientific">Streptococcus agalactiae</name>
    <dbReference type="NCBI Taxonomy" id="1311"/>
    <lineage>
        <taxon>Bacteria</taxon>
        <taxon>Bacillati</taxon>
        <taxon>Bacillota</taxon>
        <taxon>Bacilli</taxon>
        <taxon>Lactobacillales</taxon>
        <taxon>Streptococcaceae</taxon>
        <taxon>Streptococcus</taxon>
    </lineage>
</organism>
<dbReference type="KEGG" id="sags:SaSA20_0792"/>
<dbReference type="AlphaFoldDB" id="A0A0G2Z189"/>
<dbReference type="Proteomes" id="UP000256718">
    <property type="component" value="Unassembled WGS sequence"/>
</dbReference>
<evidence type="ECO:0000313" key="1">
    <source>
        <dbReference type="EMBL" id="RDY81446.1"/>
    </source>
</evidence>
<name>A0A0G2Z189_STRAG</name>
<sequence>MFLFVNKKIGIVFLIFCDNEINAIKNSIYLKKIYFLAILLHKKNGIK</sequence>
<gene>
    <name evidence="1" type="ORF">C4618_06140</name>
</gene>
<evidence type="ECO:0000313" key="2">
    <source>
        <dbReference type="Proteomes" id="UP000256718"/>
    </source>
</evidence>
<reference evidence="1 2" key="1">
    <citation type="journal article" date="2018" name="Emerg. Microbes Infect.">
        <title>Phenotypic and molecular analysis of nontypeable Group B streptococci: identification of cps2a and hybrid cps2a/cps5 Group B streptococcal capsule gene clusters.</title>
        <authorList>
            <person name="Alhhazmi A."/>
            <person name="Tyrrell G.J."/>
        </authorList>
    </citation>
    <scope>NUCLEOTIDE SEQUENCE [LARGE SCALE GENOMIC DNA]</scope>
    <source>
        <strain evidence="1 2">PLGBS17</strain>
    </source>
</reference>
<comment type="caution">
    <text evidence="1">The sequence shown here is derived from an EMBL/GenBank/DDBJ whole genome shotgun (WGS) entry which is preliminary data.</text>
</comment>
<dbReference type="EMBL" id="QHGZ01000154">
    <property type="protein sequence ID" value="RDY81446.1"/>
    <property type="molecule type" value="Genomic_DNA"/>
</dbReference>
<accession>A0A0G2Z189</accession>
<proteinExistence type="predicted"/>
<protein>
    <submittedName>
        <fullName evidence="1">Uncharacterized protein</fullName>
    </submittedName>
</protein>